<feature type="transmembrane region" description="Helical" evidence="7">
    <location>
        <begin position="35"/>
        <end position="58"/>
    </location>
</feature>
<evidence type="ECO:0008006" key="9">
    <source>
        <dbReference type="Google" id="ProtNLM"/>
    </source>
</evidence>
<dbReference type="EMBL" id="HBGS01032301">
    <property type="protein sequence ID" value="CAD9433171.1"/>
    <property type="molecule type" value="Transcribed_RNA"/>
</dbReference>
<dbReference type="PANTHER" id="PTHR21493:SF9">
    <property type="entry name" value="GOLGI TRANSPORT PROTEIN 1-RELATED"/>
    <property type="match status" value="1"/>
</dbReference>
<dbReference type="GO" id="GO:0005829">
    <property type="term" value="C:cytosol"/>
    <property type="evidence" value="ECO:0007669"/>
    <property type="project" value="GOC"/>
</dbReference>
<dbReference type="GO" id="GO:0000139">
    <property type="term" value="C:Golgi membrane"/>
    <property type="evidence" value="ECO:0007669"/>
    <property type="project" value="UniProtKB-SubCell"/>
</dbReference>
<dbReference type="GO" id="GO:0042147">
    <property type="term" value="P:retrograde transport, endosome to Golgi"/>
    <property type="evidence" value="ECO:0007669"/>
    <property type="project" value="InterPro"/>
</dbReference>
<evidence type="ECO:0000313" key="8">
    <source>
        <dbReference type="EMBL" id="CAD9433171.1"/>
    </source>
</evidence>
<dbReference type="Pfam" id="PF04178">
    <property type="entry name" value="Got1"/>
    <property type="match status" value="1"/>
</dbReference>
<evidence type="ECO:0000256" key="1">
    <source>
        <dbReference type="ARBA" id="ARBA00004653"/>
    </source>
</evidence>
<organism evidence="8">
    <name type="scientific">Octactis speculum</name>
    <dbReference type="NCBI Taxonomy" id="3111310"/>
    <lineage>
        <taxon>Eukaryota</taxon>
        <taxon>Sar</taxon>
        <taxon>Stramenopiles</taxon>
        <taxon>Ochrophyta</taxon>
        <taxon>Dictyochophyceae</taxon>
        <taxon>Dictyochales</taxon>
        <taxon>Dictyochaceae</taxon>
        <taxon>Octactis</taxon>
    </lineage>
</organism>
<dbReference type="AlphaFoldDB" id="A0A7S2CR74"/>
<gene>
    <name evidence="8" type="ORF">DSPE1174_LOCUS16573</name>
</gene>
<evidence type="ECO:0000256" key="6">
    <source>
        <dbReference type="ARBA" id="ARBA00025799"/>
    </source>
</evidence>
<accession>A0A7S2CR74</accession>
<feature type="transmembrane region" description="Helical" evidence="7">
    <location>
        <begin position="9"/>
        <end position="29"/>
    </location>
</feature>
<evidence type="ECO:0000256" key="7">
    <source>
        <dbReference type="SAM" id="Phobius"/>
    </source>
</evidence>
<dbReference type="InterPro" id="IPR045176">
    <property type="entry name" value="Got1"/>
</dbReference>
<reference evidence="8" key="1">
    <citation type="submission" date="2021-01" db="EMBL/GenBank/DDBJ databases">
        <authorList>
            <person name="Corre E."/>
            <person name="Pelletier E."/>
            <person name="Niang G."/>
            <person name="Scheremetjew M."/>
            <person name="Finn R."/>
            <person name="Kale V."/>
            <person name="Holt S."/>
            <person name="Cochrane G."/>
            <person name="Meng A."/>
            <person name="Brown T."/>
            <person name="Cohen L."/>
        </authorList>
    </citation>
    <scope>NUCLEOTIDE SEQUENCE</scope>
    <source>
        <strain evidence="8">CCMP1381</strain>
    </source>
</reference>
<feature type="transmembrane region" description="Helical" evidence="7">
    <location>
        <begin position="70"/>
        <end position="87"/>
    </location>
</feature>
<dbReference type="PANTHER" id="PTHR21493">
    <property type="entry name" value="CGI-141-RELATED/LIPASE CONTAINING PROTEIN"/>
    <property type="match status" value="1"/>
</dbReference>
<comment type="subcellular location">
    <subcellularLocation>
        <location evidence="1">Golgi apparatus membrane</location>
        <topology evidence="1">Multi-pass membrane protein</topology>
    </subcellularLocation>
</comment>
<evidence type="ECO:0000256" key="5">
    <source>
        <dbReference type="ARBA" id="ARBA00023136"/>
    </source>
</evidence>
<protein>
    <recommendedName>
        <fullName evidence="9">Vesicle transport protein</fullName>
    </recommendedName>
</protein>
<proteinExistence type="inferred from homology"/>
<keyword evidence="2 7" id="KW-0812">Transmembrane</keyword>
<sequence>MAITDNQKIGVMLCAIGFLFITFGVMMMFDTMLLTIGNILFLGGLAITMGPSATIRFFTTRWQKIGPRGVFCFFGGIALVLAKWPVVGMILEVFGFLNLFGNFFPIVISAMRQMPILSNILSLPIISTIADKLERPQRASQWA</sequence>
<comment type="similarity">
    <text evidence="6">Belongs to the GOT1 family.</text>
</comment>
<feature type="transmembrane region" description="Helical" evidence="7">
    <location>
        <begin position="93"/>
        <end position="111"/>
    </location>
</feature>
<keyword evidence="4" id="KW-0333">Golgi apparatus</keyword>
<name>A0A7S2CR74_9STRA</name>
<keyword evidence="3 7" id="KW-1133">Transmembrane helix</keyword>
<evidence type="ECO:0000256" key="2">
    <source>
        <dbReference type="ARBA" id="ARBA00022692"/>
    </source>
</evidence>
<evidence type="ECO:0000256" key="3">
    <source>
        <dbReference type="ARBA" id="ARBA00022989"/>
    </source>
</evidence>
<keyword evidence="5 7" id="KW-0472">Membrane</keyword>
<dbReference type="GO" id="GO:0006888">
    <property type="term" value="P:endoplasmic reticulum to Golgi vesicle-mediated transport"/>
    <property type="evidence" value="ECO:0007669"/>
    <property type="project" value="InterPro"/>
</dbReference>
<dbReference type="InterPro" id="IPR007305">
    <property type="entry name" value="Vesicle_transpt_Got1/SFT2"/>
</dbReference>
<evidence type="ECO:0000256" key="4">
    <source>
        <dbReference type="ARBA" id="ARBA00023034"/>
    </source>
</evidence>